<organism evidence="3 4">
    <name type="scientific">Phytoactinopolyspora halotolerans</name>
    <dbReference type="NCBI Taxonomy" id="1981512"/>
    <lineage>
        <taxon>Bacteria</taxon>
        <taxon>Bacillati</taxon>
        <taxon>Actinomycetota</taxon>
        <taxon>Actinomycetes</taxon>
        <taxon>Jiangellales</taxon>
        <taxon>Jiangellaceae</taxon>
        <taxon>Phytoactinopolyspora</taxon>
    </lineage>
</organism>
<dbReference type="InterPro" id="IPR031100">
    <property type="entry name" value="LOG_fam"/>
</dbReference>
<protein>
    <recommendedName>
        <fullName evidence="2">Cytokinin riboside 5'-monophosphate phosphoribohydrolase</fullName>
        <ecNumber evidence="2">3.2.2.n1</ecNumber>
    </recommendedName>
</protein>
<dbReference type="GO" id="GO:0005829">
    <property type="term" value="C:cytosol"/>
    <property type="evidence" value="ECO:0007669"/>
    <property type="project" value="TreeGrafter"/>
</dbReference>
<sequence>MQSTLSRVCVFCGSNAGARPEYRTLAEELGARLAADGLTVVYGGARVGTMGAVSDAALAKGGEVIGVIPRVLVDREVARRDLTELHVVGSMHERKAMMNDLSDAFVVLAGGLGTFEELFEVATWGHLGLHRKPIVLLDRSGYFDPLLAMLDHAVDEGFLRPGARALVRSAGTIDDAMTQLRRPVEEQPANIWLRPEQT</sequence>
<dbReference type="Pfam" id="PF03641">
    <property type="entry name" value="Lysine_decarbox"/>
    <property type="match status" value="1"/>
</dbReference>
<name>A0A6L9SCU5_9ACTN</name>
<dbReference type="Gene3D" id="3.40.50.450">
    <property type="match status" value="1"/>
</dbReference>
<accession>A0A6L9SCU5</accession>
<proteinExistence type="inferred from homology"/>
<dbReference type="InterPro" id="IPR005269">
    <property type="entry name" value="LOG"/>
</dbReference>
<evidence type="ECO:0000313" key="3">
    <source>
        <dbReference type="EMBL" id="NEE03215.1"/>
    </source>
</evidence>
<dbReference type="PANTHER" id="PTHR31223">
    <property type="entry name" value="LOG FAMILY PROTEIN YJL055W"/>
    <property type="match status" value="1"/>
</dbReference>
<evidence type="ECO:0000256" key="1">
    <source>
        <dbReference type="ARBA" id="ARBA00006763"/>
    </source>
</evidence>
<dbReference type="Proteomes" id="UP000475214">
    <property type="component" value="Unassembled WGS sequence"/>
</dbReference>
<dbReference type="EC" id="3.2.2.n1" evidence="2"/>
<comment type="catalytic activity">
    <reaction evidence="2">
        <text>9-ribosyl-trans-zeatin 5'-phosphate + H2O = trans-zeatin + D-ribose 5-phosphate</text>
        <dbReference type="Rhea" id="RHEA:48564"/>
        <dbReference type="ChEBI" id="CHEBI:15377"/>
        <dbReference type="ChEBI" id="CHEBI:16522"/>
        <dbReference type="ChEBI" id="CHEBI:78346"/>
        <dbReference type="ChEBI" id="CHEBI:87947"/>
        <dbReference type="EC" id="3.2.2.n1"/>
    </reaction>
</comment>
<reference evidence="3 4" key="1">
    <citation type="submission" date="2020-02" db="EMBL/GenBank/DDBJ databases">
        <authorList>
            <person name="Li X.-J."/>
            <person name="Han X.-M."/>
        </authorList>
    </citation>
    <scope>NUCLEOTIDE SEQUENCE [LARGE SCALE GENOMIC DNA]</scope>
    <source>
        <strain evidence="3 4">CCTCC AB 2017055</strain>
    </source>
</reference>
<keyword evidence="4" id="KW-1185">Reference proteome</keyword>
<dbReference type="EMBL" id="JAAGOA010000020">
    <property type="protein sequence ID" value="NEE03215.1"/>
    <property type="molecule type" value="Genomic_DNA"/>
</dbReference>
<dbReference type="GO" id="GO:0016799">
    <property type="term" value="F:hydrolase activity, hydrolyzing N-glycosyl compounds"/>
    <property type="evidence" value="ECO:0007669"/>
    <property type="project" value="TreeGrafter"/>
</dbReference>
<keyword evidence="2" id="KW-0378">Hydrolase</keyword>
<comment type="similarity">
    <text evidence="1 2">Belongs to the LOG family.</text>
</comment>
<evidence type="ECO:0000256" key="2">
    <source>
        <dbReference type="RuleBase" id="RU363015"/>
    </source>
</evidence>
<dbReference type="AlphaFoldDB" id="A0A6L9SCU5"/>
<dbReference type="PANTHER" id="PTHR31223:SF70">
    <property type="entry name" value="LOG FAMILY PROTEIN YJL055W"/>
    <property type="match status" value="1"/>
</dbReference>
<dbReference type="NCBIfam" id="TIGR00730">
    <property type="entry name" value="Rossman fold protein, TIGR00730 family"/>
    <property type="match status" value="1"/>
</dbReference>
<comment type="catalytic activity">
    <reaction evidence="2">
        <text>N(6)-(dimethylallyl)adenosine 5'-phosphate + H2O = N(6)-dimethylallyladenine + D-ribose 5-phosphate</text>
        <dbReference type="Rhea" id="RHEA:48560"/>
        <dbReference type="ChEBI" id="CHEBI:15377"/>
        <dbReference type="ChEBI" id="CHEBI:17660"/>
        <dbReference type="ChEBI" id="CHEBI:57526"/>
        <dbReference type="ChEBI" id="CHEBI:78346"/>
        <dbReference type="EC" id="3.2.2.n1"/>
    </reaction>
</comment>
<dbReference type="SUPFAM" id="SSF102405">
    <property type="entry name" value="MCP/YpsA-like"/>
    <property type="match status" value="1"/>
</dbReference>
<dbReference type="GO" id="GO:0009691">
    <property type="term" value="P:cytokinin biosynthetic process"/>
    <property type="evidence" value="ECO:0007669"/>
    <property type="project" value="UniProtKB-UniRule"/>
</dbReference>
<keyword evidence="2" id="KW-0203">Cytokinin biosynthesis</keyword>
<evidence type="ECO:0000313" key="4">
    <source>
        <dbReference type="Proteomes" id="UP000475214"/>
    </source>
</evidence>
<gene>
    <name evidence="3" type="ORF">G1H10_23900</name>
</gene>
<comment type="caution">
    <text evidence="3">The sequence shown here is derived from an EMBL/GenBank/DDBJ whole genome shotgun (WGS) entry which is preliminary data.</text>
</comment>